<dbReference type="OrthoDB" id="5297084at2"/>
<keyword evidence="2" id="KW-0067">ATP-binding</keyword>
<evidence type="ECO:0000313" key="4">
    <source>
        <dbReference type="EMBL" id="SFR16342.1"/>
    </source>
</evidence>
<name>A0A1I6EFS9_9FIRM</name>
<feature type="domain" description="Sigma-54 factor interaction" evidence="3">
    <location>
        <begin position="16"/>
        <end position="55"/>
    </location>
</feature>
<dbReference type="InterPro" id="IPR058031">
    <property type="entry name" value="AAA_lid_NorR"/>
</dbReference>
<dbReference type="Pfam" id="PF25601">
    <property type="entry name" value="AAA_lid_14"/>
    <property type="match status" value="1"/>
</dbReference>
<evidence type="ECO:0000259" key="3">
    <source>
        <dbReference type="PROSITE" id="PS50045"/>
    </source>
</evidence>
<reference evidence="5" key="1">
    <citation type="submission" date="2016-10" db="EMBL/GenBank/DDBJ databases">
        <authorList>
            <person name="Varghese N."/>
            <person name="Submissions S."/>
        </authorList>
    </citation>
    <scope>NUCLEOTIDE SEQUENCE [LARGE SCALE GENOMIC DNA]</scope>
    <source>
        <strain evidence="5">DSM 3669</strain>
    </source>
</reference>
<dbReference type="SUPFAM" id="SSF52540">
    <property type="entry name" value="P-loop containing nucleoside triphosphate hydrolases"/>
    <property type="match status" value="1"/>
</dbReference>
<gene>
    <name evidence="4" type="ORF">SAMN05660706_13921</name>
</gene>
<dbReference type="Proteomes" id="UP000199584">
    <property type="component" value="Unassembled WGS sequence"/>
</dbReference>
<dbReference type="PROSITE" id="PS50045">
    <property type="entry name" value="SIGMA54_INTERACT_4"/>
    <property type="match status" value="1"/>
</dbReference>
<organism evidence="4 5">
    <name type="scientific">Desulfoscipio geothermicus DSM 3669</name>
    <dbReference type="NCBI Taxonomy" id="1121426"/>
    <lineage>
        <taxon>Bacteria</taxon>
        <taxon>Bacillati</taxon>
        <taxon>Bacillota</taxon>
        <taxon>Clostridia</taxon>
        <taxon>Eubacteriales</taxon>
        <taxon>Desulfallaceae</taxon>
        <taxon>Desulfoscipio</taxon>
    </lineage>
</organism>
<evidence type="ECO:0000256" key="1">
    <source>
        <dbReference type="ARBA" id="ARBA00022741"/>
    </source>
</evidence>
<accession>A0A1I6EFS9</accession>
<dbReference type="EMBL" id="FOYM01000039">
    <property type="protein sequence ID" value="SFR16342.1"/>
    <property type="molecule type" value="Genomic_DNA"/>
</dbReference>
<keyword evidence="5" id="KW-1185">Reference proteome</keyword>
<dbReference type="InterPro" id="IPR027417">
    <property type="entry name" value="P-loop_NTPase"/>
</dbReference>
<evidence type="ECO:0000256" key="2">
    <source>
        <dbReference type="ARBA" id="ARBA00022840"/>
    </source>
</evidence>
<dbReference type="Gene3D" id="1.10.8.60">
    <property type="match status" value="1"/>
</dbReference>
<dbReference type="STRING" id="39060.SAMN05660706_13921"/>
<protein>
    <submittedName>
        <fullName evidence="4">Nif-specific regulatory protein</fullName>
    </submittedName>
</protein>
<sequence length="67" mass="7604">MPGSGKFDRTGLDSYREAKESINKTISIDAMDCLANYNWPGNVREMENLIERLLVITVHDNIKPANH</sequence>
<keyword evidence="1" id="KW-0547">Nucleotide-binding</keyword>
<dbReference type="InterPro" id="IPR002078">
    <property type="entry name" value="Sigma_54_int"/>
</dbReference>
<dbReference type="GO" id="GO:0006355">
    <property type="term" value="P:regulation of DNA-templated transcription"/>
    <property type="evidence" value="ECO:0007669"/>
    <property type="project" value="InterPro"/>
</dbReference>
<proteinExistence type="predicted"/>
<dbReference type="AlphaFoldDB" id="A0A1I6EFS9"/>
<evidence type="ECO:0000313" key="5">
    <source>
        <dbReference type="Proteomes" id="UP000199584"/>
    </source>
</evidence>
<dbReference type="RefSeq" id="WP_092487310.1">
    <property type="nucleotide sequence ID" value="NZ_FOYM01000039.1"/>
</dbReference>
<dbReference type="GO" id="GO:0005524">
    <property type="term" value="F:ATP binding"/>
    <property type="evidence" value="ECO:0007669"/>
    <property type="project" value="InterPro"/>
</dbReference>